<name>A0ABU2ZN93_9ALTE</name>
<dbReference type="InterPro" id="IPR002575">
    <property type="entry name" value="Aminoglycoside_PTrfase"/>
</dbReference>
<evidence type="ECO:0000313" key="3">
    <source>
        <dbReference type="Proteomes" id="UP001253545"/>
    </source>
</evidence>
<dbReference type="Gene3D" id="3.90.1200.10">
    <property type="match status" value="1"/>
</dbReference>
<evidence type="ECO:0000259" key="1">
    <source>
        <dbReference type="Pfam" id="PF01636"/>
    </source>
</evidence>
<dbReference type="Proteomes" id="UP001253545">
    <property type="component" value="Unassembled WGS sequence"/>
</dbReference>
<dbReference type="InterPro" id="IPR011009">
    <property type="entry name" value="Kinase-like_dom_sf"/>
</dbReference>
<gene>
    <name evidence="2" type="ORF">RM552_03390</name>
</gene>
<keyword evidence="3" id="KW-1185">Reference proteome</keyword>
<dbReference type="RefSeq" id="WP_311367381.1">
    <property type="nucleotide sequence ID" value="NZ_JAVRHX010000001.1"/>
</dbReference>
<dbReference type="Pfam" id="PF01636">
    <property type="entry name" value="APH"/>
    <property type="match status" value="1"/>
</dbReference>
<organism evidence="2 3">
    <name type="scientific">Glaciecola petra</name>
    <dbReference type="NCBI Taxonomy" id="3075602"/>
    <lineage>
        <taxon>Bacteria</taxon>
        <taxon>Pseudomonadati</taxon>
        <taxon>Pseudomonadota</taxon>
        <taxon>Gammaproteobacteria</taxon>
        <taxon>Alteromonadales</taxon>
        <taxon>Alteromonadaceae</taxon>
        <taxon>Glaciecola</taxon>
    </lineage>
</organism>
<accession>A0ABU2ZN93</accession>
<evidence type="ECO:0000313" key="2">
    <source>
        <dbReference type="EMBL" id="MDT0593886.1"/>
    </source>
</evidence>
<dbReference type="SUPFAM" id="SSF56112">
    <property type="entry name" value="Protein kinase-like (PK-like)"/>
    <property type="match status" value="1"/>
</dbReference>
<feature type="domain" description="Aminoglycoside phosphotransferase" evidence="1">
    <location>
        <begin position="35"/>
        <end position="237"/>
    </location>
</feature>
<reference evidence="2 3" key="1">
    <citation type="submission" date="2023-09" db="EMBL/GenBank/DDBJ databases">
        <authorList>
            <person name="Rey-Velasco X."/>
        </authorList>
    </citation>
    <scope>NUCLEOTIDE SEQUENCE [LARGE SCALE GENOMIC DNA]</scope>
    <source>
        <strain evidence="2 3">P117</strain>
    </source>
</reference>
<sequence>MKTNISLGSKVFKQILHQLRLHDVIECKTNEVETTLLNSGALNQAFKLKTTQKTILLKVFSDIESVPVDRTGIFKLQEELAILGLAPKPIYLSQNKRIYCEEWLSRAHTGSNKLDLSNKIDMLAESLHNIHSSFVSVPVLPLLQHWEVYWQQIDSPSDDLCAQYKQMKLTWQDLLKHHESDFVLCHNDLHLDHVVSPQGPFYDWEYAAKGCRYFDIANCASINDFDDKTLIELCHSYAHLSNLKASQVEQNVFRVKDVVAFTNYLWHQSLGIE</sequence>
<dbReference type="EMBL" id="JAVRHX010000001">
    <property type="protein sequence ID" value="MDT0593886.1"/>
    <property type="molecule type" value="Genomic_DNA"/>
</dbReference>
<comment type="caution">
    <text evidence="2">The sequence shown here is derived from an EMBL/GenBank/DDBJ whole genome shotgun (WGS) entry which is preliminary data.</text>
</comment>
<protein>
    <submittedName>
        <fullName evidence="2">Phosphotransferase</fullName>
    </submittedName>
</protein>
<proteinExistence type="predicted"/>